<evidence type="ECO:0000313" key="2">
    <source>
        <dbReference type="EMBL" id="ADE14636.1"/>
    </source>
</evidence>
<dbReference type="InterPro" id="IPR048915">
    <property type="entry name" value="bDLD3"/>
</dbReference>
<dbReference type="InterPro" id="IPR035897">
    <property type="entry name" value="Toll_tir_struct_dom_sf"/>
</dbReference>
<name>D5C179_NITHN</name>
<dbReference type="GO" id="GO:0007165">
    <property type="term" value="P:signal transduction"/>
    <property type="evidence" value="ECO:0007669"/>
    <property type="project" value="InterPro"/>
</dbReference>
<accession>D5C179</accession>
<dbReference type="InterPro" id="IPR011029">
    <property type="entry name" value="DEATH-like_dom_sf"/>
</dbReference>
<proteinExistence type="predicted"/>
<keyword evidence="3" id="KW-1185">Reference proteome</keyword>
<evidence type="ECO:0000259" key="1">
    <source>
        <dbReference type="PROSITE" id="PS50104"/>
    </source>
</evidence>
<dbReference type="CDD" id="cd01670">
    <property type="entry name" value="Death"/>
    <property type="match status" value="1"/>
</dbReference>
<dbReference type="RefSeq" id="WP_013032525.1">
    <property type="nucleotide sequence ID" value="NC_013960.1"/>
</dbReference>
<dbReference type="EMBL" id="CP001798">
    <property type="protein sequence ID" value="ADE14636.1"/>
    <property type="molecule type" value="Genomic_DNA"/>
</dbReference>
<dbReference type="HOGENOM" id="CLU_098628_0_0_6"/>
<dbReference type="eggNOG" id="COG0443">
    <property type="taxonomic scope" value="Bacteria"/>
</dbReference>
<dbReference type="Pfam" id="PF20690">
    <property type="entry name" value="bDLD3"/>
    <property type="match status" value="1"/>
</dbReference>
<protein>
    <submittedName>
        <fullName evidence="2">TIR protein</fullName>
    </submittedName>
</protein>
<dbReference type="SMART" id="SM00255">
    <property type="entry name" value="TIR"/>
    <property type="match status" value="1"/>
</dbReference>
<dbReference type="InterPro" id="IPR000157">
    <property type="entry name" value="TIR_dom"/>
</dbReference>
<dbReference type="SUPFAM" id="SSF47986">
    <property type="entry name" value="DEATH domain"/>
    <property type="match status" value="1"/>
</dbReference>
<dbReference type="Pfam" id="PF13676">
    <property type="entry name" value="TIR_2"/>
    <property type="match status" value="1"/>
</dbReference>
<dbReference type="OrthoDB" id="1426235at2"/>
<dbReference type="SUPFAM" id="SSF52200">
    <property type="entry name" value="Toll/Interleukin receptor TIR domain"/>
    <property type="match status" value="1"/>
</dbReference>
<dbReference type="Proteomes" id="UP000001844">
    <property type="component" value="Chromosome"/>
</dbReference>
<dbReference type="AlphaFoldDB" id="D5C179"/>
<organism evidence="2 3">
    <name type="scientific">Nitrosococcus halophilus (strain Nc4)</name>
    <dbReference type="NCBI Taxonomy" id="472759"/>
    <lineage>
        <taxon>Bacteria</taxon>
        <taxon>Pseudomonadati</taxon>
        <taxon>Pseudomonadota</taxon>
        <taxon>Gammaproteobacteria</taxon>
        <taxon>Chromatiales</taxon>
        <taxon>Chromatiaceae</taxon>
        <taxon>Nitrosococcus</taxon>
    </lineage>
</organism>
<feature type="domain" description="TIR" evidence="1">
    <location>
        <begin position="3"/>
        <end position="126"/>
    </location>
</feature>
<evidence type="ECO:0000313" key="3">
    <source>
        <dbReference type="Proteomes" id="UP000001844"/>
    </source>
</evidence>
<dbReference type="PROSITE" id="PS50104">
    <property type="entry name" value="TIR"/>
    <property type="match status" value="1"/>
</dbReference>
<sequence>MPDRIKIFVSYSHQDADYLEENSLLGFLKGLEKENIEFWTDQSIRPGELWDEVIKTQIQDSHIALVLVSQGFLDSDYCQNTEIKHFLAHKAHLFPVILSPCDWRRHEWLKSRQFLPGGDQTVEEHFQDNGRRKRLFLQIREQLRERAELIRQSHYNGPSPPPPPGPFPGPFPGKVKIAFCDRLGDDWKRLADCLEIRVSDQARFERGDEGRGIWVWLENRSRLSQLPAALREIKRGELAELLENFS</sequence>
<dbReference type="KEGG" id="nhl:Nhal_1493"/>
<dbReference type="STRING" id="472759.Nhal_1493"/>
<gene>
    <name evidence="2" type="ordered locus">Nhal_1493</name>
</gene>
<dbReference type="eggNOG" id="COG1672">
    <property type="taxonomic scope" value="Bacteria"/>
</dbReference>
<reference evidence="3" key="1">
    <citation type="submission" date="2010-04" db="EMBL/GenBank/DDBJ databases">
        <title>Complete genome sequence of Nitrosococcus halophilus Nc4, a salt-adapted, aerobic obligate ammonia-oxidizing sulfur purple bacterium.</title>
        <authorList>
            <consortium name="US DOE Joint Genome Institute"/>
            <person name="Campbell M.A."/>
            <person name="Malfatti S.A."/>
            <person name="Chain P.S.G."/>
            <person name="Heidelberg J.F."/>
            <person name="Ward B.B."/>
            <person name="Klotz M.G."/>
        </authorList>
    </citation>
    <scope>NUCLEOTIDE SEQUENCE [LARGE SCALE GENOMIC DNA]</scope>
    <source>
        <strain evidence="3">Nc4</strain>
    </source>
</reference>
<dbReference type="Gene3D" id="3.40.50.10140">
    <property type="entry name" value="Toll/interleukin-1 receptor homology (TIR) domain"/>
    <property type="match status" value="1"/>
</dbReference>